<evidence type="ECO:0000256" key="9">
    <source>
        <dbReference type="ARBA" id="ARBA00022960"/>
    </source>
</evidence>
<evidence type="ECO:0000256" key="5">
    <source>
        <dbReference type="ARBA" id="ARBA00022598"/>
    </source>
</evidence>
<dbReference type="InterPro" id="IPR005758">
    <property type="entry name" value="UDP-N-AcMur_Ala_ligase_MurC"/>
</dbReference>
<keyword evidence="11 14" id="KW-0131">Cell cycle</keyword>
<evidence type="ECO:0000256" key="11">
    <source>
        <dbReference type="ARBA" id="ARBA00023306"/>
    </source>
</evidence>
<evidence type="ECO:0000259" key="16">
    <source>
        <dbReference type="Pfam" id="PF02875"/>
    </source>
</evidence>
<protein>
    <recommendedName>
        <fullName evidence="3 14">UDP-N-acetylmuramate--L-alanine ligase</fullName>
        <ecNumber evidence="3 14">6.3.2.8</ecNumber>
    </recommendedName>
    <alternativeName>
        <fullName evidence="14">UDP-N-acetylmuramoyl-L-alanine synthetase</fullName>
    </alternativeName>
</protein>
<dbReference type="InterPro" id="IPR036565">
    <property type="entry name" value="Mur-like_cat_sf"/>
</dbReference>
<dbReference type="UniPathway" id="UPA00219"/>
<dbReference type="InterPro" id="IPR004101">
    <property type="entry name" value="Mur_ligase_C"/>
</dbReference>
<keyword evidence="7 14" id="KW-0547">Nucleotide-binding</keyword>
<dbReference type="Gene3D" id="3.90.190.20">
    <property type="entry name" value="Mur ligase, C-terminal domain"/>
    <property type="match status" value="1"/>
</dbReference>
<evidence type="ECO:0000256" key="6">
    <source>
        <dbReference type="ARBA" id="ARBA00022618"/>
    </source>
</evidence>
<dbReference type="EC" id="6.3.2.8" evidence="3 14"/>
<dbReference type="InterPro" id="IPR000713">
    <property type="entry name" value="Mur_ligase_N"/>
</dbReference>
<dbReference type="KEGG" id="cprv:CYPRO_1083"/>
<evidence type="ECO:0000256" key="12">
    <source>
        <dbReference type="ARBA" id="ARBA00023316"/>
    </source>
</evidence>
<evidence type="ECO:0000256" key="8">
    <source>
        <dbReference type="ARBA" id="ARBA00022840"/>
    </source>
</evidence>
<keyword evidence="19" id="KW-1185">Reference proteome</keyword>
<reference evidence="18 19" key="1">
    <citation type="submission" date="2018-03" db="EMBL/GenBank/DDBJ databases">
        <title>Phenotypic and genomic properties of Cyclonatronum proteinivorum gen. nov., sp. nov., a haloalkaliphilic bacteroidete from soda lakes possessing Na+-translocating rhodopsin.</title>
        <authorList>
            <person name="Toshchakov S.V."/>
            <person name="Korzhenkov A."/>
            <person name="Samarov N.I."/>
            <person name="Kublanov I.V."/>
            <person name="Muntyan M.S."/>
            <person name="Sorokin D.Y."/>
        </authorList>
    </citation>
    <scope>NUCLEOTIDE SEQUENCE [LARGE SCALE GENOMIC DNA]</scope>
    <source>
        <strain evidence="18 19">Omega</strain>
    </source>
</reference>
<comment type="pathway">
    <text evidence="2 14">Cell wall biogenesis; peptidoglycan biosynthesis.</text>
</comment>
<comment type="similarity">
    <text evidence="14">Belongs to the MurCDEF family.</text>
</comment>
<evidence type="ECO:0000256" key="13">
    <source>
        <dbReference type="ARBA" id="ARBA00047833"/>
    </source>
</evidence>
<evidence type="ECO:0000256" key="4">
    <source>
        <dbReference type="ARBA" id="ARBA00022490"/>
    </source>
</evidence>
<evidence type="ECO:0000256" key="2">
    <source>
        <dbReference type="ARBA" id="ARBA00004752"/>
    </source>
</evidence>
<sequence>MTLTPPHTDPAAKPAFMQQPIFGNTRHIHMVGIGGIGMSGMAEILIRRGYKVSGSDGAQSETTERLERIGAKVFIGHEAGNIAGADVVVYTSAVRATENVETRAALEQRIPTIKRAEMLAELMRMKFGIGIAGTHGKTTTTTMAGQVVQRGGFDPTIIVGGRVHSFDKTNAVVGGGDIIIVEADEYDRTFLKLSPSMAVITNIEAEHLDIYEDVDDIKQAFLEFANKVPFYGSVILCLDDEEVRSILPGIERKTLTYGFTPQARLRPSKVETAGLSTHFDVKLDGETLGRIRIQAPGAHNVQNALAAVGVGLELNMKFEHIAAGLESYTGVFRRFQPKYEGKEVLVIDDYAHHPTEVRATLAAARKGWPDRRIVAVFQPHLYSRTRDMCQEFGSSFFDADVMVVTDIYPAREQPIEGVSGQMVADVASRYGHRDVHFVADKHELPVALHSMVKAGDLVITMGAGDIYKYGEQFVQELKRNPKNGEGQDEQG</sequence>
<comment type="catalytic activity">
    <reaction evidence="13 14">
        <text>UDP-N-acetyl-alpha-D-muramate + L-alanine + ATP = UDP-N-acetyl-alpha-D-muramoyl-L-alanine + ADP + phosphate + H(+)</text>
        <dbReference type="Rhea" id="RHEA:23372"/>
        <dbReference type="ChEBI" id="CHEBI:15378"/>
        <dbReference type="ChEBI" id="CHEBI:30616"/>
        <dbReference type="ChEBI" id="CHEBI:43474"/>
        <dbReference type="ChEBI" id="CHEBI:57972"/>
        <dbReference type="ChEBI" id="CHEBI:70757"/>
        <dbReference type="ChEBI" id="CHEBI:83898"/>
        <dbReference type="ChEBI" id="CHEBI:456216"/>
        <dbReference type="EC" id="6.3.2.8"/>
    </reaction>
</comment>
<dbReference type="HAMAP" id="MF_00046">
    <property type="entry name" value="MurC"/>
    <property type="match status" value="1"/>
</dbReference>
<dbReference type="GO" id="GO:0008763">
    <property type="term" value="F:UDP-N-acetylmuramate-L-alanine ligase activity"/>
    <property type="evidence" value="ECO:0007669"/>
    <property type="project" value="UniProtKB-UniRule"/>
</dbReference>
<dbReference type="AlphaFoldDB" id="A0A345UIP6"/>
<keyword evidence="4 14" id="KW-0963">Cytoplasm</keyword>
<dbReference type="Pfam" id="PF02875">
    <property type="entry name" value="Mur_ligase_C"/>
    <property type="match status" value="1"/>
</dbReference>
<keyword evidence="8 14" id="KW-0067">ATP-binding</keyword>
<dbReference type="GO" id="GO:0009252">
    <property type="term" value="P:peptidoglycan biosynthetic process"/>
    <property type="evidence" value="ECO:0007669"/>
    <property type="project" value="UniProtKB-UniRule"/>
</dbReference>
<dbReference type="Gene3D" id="3.40.1190.10">
    <property type="entry name" value="Mur-like, catalytic domain"/>
    <property type="match status" value="1"/>
</dbReference>
<evidence type="ECO:0000256" key="3">
    <source>
        <dbReference type="ARBA" id="ARBA00012211"/>
    </source>
</evidence>
<feature type="domain" description="Mur ligase central" evidence="17">
    <location>
        <begin position="131"/>
        <end position="310"/>
    </location>
</feature>
<dbReference type="SUPFAM" id="SSF53244">
    <property type="entry name" value="MurD-like peptide ligases, peptide-binding domain"/>
    <property type="match status" value="1"/>
</dbReference>
<dbReference type="GO" id="GO:0008360">
    <property type="term" value="P:regulation of cell shape"/>
    <property type="evidence" value="ECO:0007669"/>
    <property type="project" value="UniProtKB-KW"/>
</dbReference>
<evidence type="ECO:0000259" key="15">
    <source>
        <dbReference type="Pfam" id="PF01225"/>
    </source>
</evidence>
<dbReference type="GO" id="GO:0051301">
    <property type="term" value="P:cell division"/>
    <property type="evidence" value="ECO:0007669"/>
    <property type="project" value="UniProtKB-KW"/>
</dbReference>
<dbReference type="PANTHER" id="PTHR43445:SF3">
    <property type="entry name" value="UDP-N-ACETYLMURAMATE--L-ALANINE LIGASE"/>
    <property type="match status" value="1"/>
</dbReference>
<feature type="binding site" evidence="14">
    <location>
        <begin position="133"/>
        <end position="139"/>
    </location>
    <ligand>
        <name>ATP</name>
        <dbReference type="ChEBI" id="CHEBI:30616"/>
    </ligand>
</feature>
<dbReference type="GO" id="GO:0071555">
    <property type="term" value="P:cell wall organization"/>
    <property type="evidence" value="ECO:0007669"/>
    <property type="project" value="UniProtKB-KW"/>
</dbReference>
<keyword evidence="12 14" id="KW-0961">Cell wall biogenesis/degradation</keyword>
<evidence type="ECO:0000313" key="18">
    <source>
        <dbReference type="EMBL" id="AXJ00348.1"/>
    </source>
</evidence>
<dbReference type="InterPro" id="IPR050061">
    <property type="entry name" value="MurCDEF_pg_biosynth"/>
</dbReference>
<evidence type="ECO:0000256" key="14">
    <source>
        <dbReference type="HAMAP-Rule" id="MF_00046"/>
    </source>
</evidence>
<dbReference type="Proteomes" id="UP000254808">
    <property type="component" value="Chromosome"/>
</dbReference>
<dbReference type="GO" id="GO:0005737">
    <property type="term" value="C:cytoplasm"/>
    <property type="evidence" value="ECO:0007669"/>
    <property type="project" value="UniProtKB-SubCell"/>
</dbReference>
<keyword evidence="10 14" id="KW-0573">Peptidoglycan synthesis</keyword>
<dbReference type="Gene3D" id="3.40.50.720">
    <property type="entry name" value="NAD(P)-binding Rossmann-like Domain"/>
    <property type="match status" value="1"/>
</dbReference>
<dbReference type="NCBIfam" id="TIGR01082">
    <property type="entry name" value="murC"/>
    <property type="match status" value="1"/>
</dbReference>
<organism evidence="18 19">
    <name type="scientific">Cyclonatronum proteinivorum</name>
    <dbReference type="NCBI Taxonomy" id="1457365"/>
    <lineage>
        <taxon>Bacteria</taxon>
        <taxon>Pseudomonadati</taxon>
        <taxon>Balneolota</taxon>
        <taxon>Balneolia</taxon>
        <taxon>Balneolales</taxon>
        <taxon>Cyclonatronaceae</taxon>
        <taxon>Cyclonatronum</taxon>
    </lineage>
</organism>
<feature type="domain" description="Mur ligase N-terminal catalytic" evidence="15">
    <location>
        <begin position="27"/>
        <end position="125"/>
    </location>
</feature>
<keyword evidence="5 14" id="KW-0436">Ligase</keyword>
<keyword evidence="9 14" id="KW-0133">Cell shape</keyword>
<dbReference type="GO" id="GO:0005524">
    <property type="term" value="F:ATP binding"/>
    <property type="evidence" value="ECO:0007669"/>
    <property type="project" value="UniProtKB-UniRule"/>
</dbReference>
<evidence type="ECO:0000256" key="10">
    <source>
        <dbReference type="ARBA" id="ARBA00022984"/>
    </source>
</evidence>
<name>A0A345UIP6_9BACT</name>
<dbReference type="SUPFAM" id="SSF51984">
    <property type="entry name" value="MurCD N-terminal domain"/>
    <property type="match status" value="1"/>
</dbReference>
<dbReference type="Pfam" id="PF01225">
    <property type="entry name" value="Mur_ligase"/>
    <property type="match status" value="1"/>
</dbReference>
<accession>A0A345UIP6</accession>
<evidence type="ECO:0000256" key="7">
    <source>
        <dbReference type="ARBA" id="ARBA00022741"/>
    </source>
</evidence>
<dbReference type="InterPro" id="IPR013221">
    <property type="entry name" value="Mur_ligase_cen"/>
</dbReference>
<proteinExistence type="inferred from homology"/>
<evidence type="ECO:0000256" key="1">
    <source>
        <dbReference type="ARBA" id="ARBA00004496"/>
    </source>
</evidence>
<comment type="subcellular location">
    <subcellularLocation>
        <location evidence="1 14">Cytoplasm</location>
    </subcellularLocation>
</comment>
<gene>
    <name evidence="14" type="primary">murC</name>
    <name evidence="18" type="ORF">CYPRO_1083</name>
</gene>
<dbReference type="PANTHER" id="PTHR43445">
    <property type="entry name" value="UDP-N-ACETYLMURAMATE--L-ALANINE LIGASE-RELATED"/>
    <property type="match status" value="1"/>
</dbReference>
<dbReference type="InterPro" id="IPR036615">
    <property type="entry name" value="Mur_ligase_C_dom_sf"/>
</dbReference>
<comment type="function">
    <text evidence="14">Cell wall formation.</text>
</comment>
<dbReference type="SUPFAM" id="SSF53623">
    <property type="entry name" value="MurD-like peptide ligases, catalytic domain"/>
    <property type="match status" value="1"/>
</dbReference>
<evidence type="ECO:0000259" key="17">
    <source>
        <dbReference type="Pfam" id="PF08245"/>
    </source>
</evidence>
<dbReference type="Pfam" id="PF08245">
    <property type="entry name" value="Mur_ligase_M"/>
    <property type="match status" value="1"/>
</dbReference>
<evidence type="ECO:0000313" key="19">
    <source>
        <dbReference type="Proteomes" id="UP000254808"/>
    </source>
</evidence>
<keyword evidence="6 14" id="KW-0132">Cell division</keyword>
<feature type="domain" description="Mur ligase C-terminal" evidence="16">
    <location>
        <begin position="333"/>
        <end position="464"/>
    </location>
</feature>
<dbReference type="EMBL" id="CP027806">
    <property type="protein sequence ID" value="AXJ00348.1"/>
    <property type="molecule type" value="Genomic_DNA"/>
</dbReference>